<evidence type="ECO:0000313" key="5">
    <source>
        <dbReference type="EMBL" id="JAC17623.1"/>
    </source>
</evidence>
<dbReference type="SFLD" id="SFLDG00358">
    <property type="entry name" value="Main_(cytGST)"/>
    <property type="match status" value="1"/>
</dbReference>
<evidence type="ECO:0000256" key="2">
    <source>
        <dbReference type="RuleBase" id="RU003494"/>
    </source>
</evidence>
<organism evidence="5">
    <name type="scientific">Triatoma infestans</name>
    <name type="common">Assassin bug</name>
    <dbReference type="NCBI Taxonomy" id="30076"/>
    <lineage>
        <taxon>Eukaryota</taxon>
        <taxon>Metazoa</taxon>
        <taxon>Ecdysozoa</taxon>
        <taxon>Arthropoda</taxon>
        <taxon>Hexapoda</taxon>
        <taxon>Insecta</taxon>
        <taxon>Pterygota</taxon>
        <taxon>Neoptera</taxon>
        <taxon>Paraneoptera</taxon>
        <taxon>Hemiptera</taxon>
        <taxon>Heteroptera</taxon>
        <taxon>Panheteroptera</taxon>
        <taxon>Cimicomorpha</taxon>
        <taxon>Reduviidae</taxon>
        <taxon>Triatominae</taxon>
        <taxon>Triatoma</taxon>
    </lineage>
</organism>
<dbReference type="SUPFAM" id="SSF52833">
    <property type="entry name" value="Thioredoxin-like"/>
    <property type="match status" value="1"/>
</dbReference>
<dbReference type="GO" id="GO:0004364">
    <property type="term" value="F:glutathione transferase activity"/>
    <property type="evidence" value="ECO:0007669"/>
    <property type="project" value="TreeGrafter"/>
</dbReference>
<evidence type="ECO:0000256" key="1">
    <source>
        <dbReference type="ARBA" id="ARBA00011738"/>
    </source>
</evidence>
<dbReference type="PROSITE" id="PS50405">
    <property type="entry name" value="GST_CTER"/>
    <property type="match status" value="1"/>
</dbReference>
<name>A0A023F9M5_TRIIF</name>
<dbReference type="FunFam" id="1.20.1050.10:FF:000007">
    <property type="entry name" value="Glutathione S-transferase 1-1"/>
    <property type="match status" value="1"/>
</dbReference>
<dbReference type="AlphaFoldDB" id="A0A023F9M5"/>
<dbReference type="InterPro" id="IPR004045">
    <property type="entry name" value="Glutathione_S-Trfase_N"/>
</dbReference>
<dbReference type="InterPro" id="IPR040079">
    <property type="entry name" value="Glutathione_S-Trfase"/>
</dbReference>
<dbReference type="InterPro" id="IPR036282">
    <property type="entry name" value="Glutathione-S-Trfase_C_sf"/>
</dbReference>
<dbReference type="SFLD" id="SFLDG01153">
    <property type="entry name" value="Main.4:_Theta-like"/>
    <property type="match status" value="1"/>
</dbReference>
<comment type="similarity">
    <text evidence="2">Belongs to the GST superfamily.</text>
</comment>
<dbReference type="PANTHER" id="PTHR43969">
    <property type="entry name" value="GLUTATHIONE S TRANSFERASE D10, ISOFORM A-RELATED"/>
    <property type="match status" value="1"/>
</dbReference>
<proteinExistence type="evidence at transcript level"/>
<dbReference type="EMBL" id="GBBI01001089">
    <property type="protein sequence ID" value="JAC17623.1"/>
    <property type="molecule type" value="mRNA"/>
</dbReference>
<dbReference type="Gene3D" id="3.40.30.10">
    <property type="entry name" value="Glutaredoxin"/>
    <property type="match status" value="1"/>
</dbReference>
<dbReference type="CDD" id="cd03045">
    <property type="entry name" value="GST_N_Delta_Epsilon"/>
    <property type="match status" value="1"/>
</dbReference>
<accession>A0A023F9M5</accession>
<dbReference type="SUPFAM" id="SSF47616">
    <property type="entry name" value="GST C-terminal domain-like"/>
    <property type="match status" value="1"/>
</dbReference>
<reference evidence="5" key="1">
    <citation type="journal article" date="2014" name="PLoS Negl. Trop. Dis.">
        <title>An updated insight into the Sialotranscriptome of Triatoma infestans: developmental stage and geographic variations.</title>
        <authorList>
            <person name="Schwarz A."/>
            <person name="Medrano-Mercado N."/>
            <person name="Schaub G.A."/>
            <person name="Struchiner C.J."/>
            <person name="Bargues M.D."/>
            <person name="Levy M.Z."/>
            <person name="Ribeiro J.M."/>
        </authorList>
    </citation>
    <scope>NUCLEOTIDE SEQUENCE</scope>
    <source>
        <strain evidence="5">Chile</strain>
        <tissue evidence="5">Salivary glands</tissue>
    </source>
</reference>
<protein>
    <submittedName>
        <fullName evidence="5">Putative glutathione s-transferase</fullName>
    </submittedName>
</protein>
<dbReference type="PROSITE" id="PS50404">
    <property type="entry name" value="GST_NTER"/>
    <property type="match status" value="1"/>
</dbReference>
<keyword evidence="5" id="KW-0808">Transferase</keyword>
<feature type="domain" description="GST N-terminal" evidence="3">
    <location>
        <begin position="1"/>
        <end position="82"/>
    </location>
</feature>
<feature type="domain" description="GST C-terminal" evidence="4">
    <location>
        <begin position="88"/>
        <end position="215"/>
    </location>
</feature>
<dbReference type="InterPro" id="IPR004046">
    <property type="entry name" value="GST_C"/>
</dbReference>
<dbReference type="InterPro" id="IPR010987">
    <property type="entry name" value="Glutathione-S-Trfase_C-like"/>
</dbReference>
<dbReference type="Gene3D" id="1.20.1050.10">
    <property type="match status" value="1"/>
</dbReference>
<dbReference type="GO" id="GO:0006749">
    <property type="term" value="P:glutathione metabolic process"/>
    <property type="evidence" value="ECO:0007669"/>
    <property type="project" value="TreeGrafter"/>
</dbReference>
<dbReference type="PANTHER" id="PTHR43969:SF9">
    <property type="entry name" value="GLUTATHIONE S TRANSFERASE D10, ISOFORM A-RELATED"/>
    <property type="match status" value="1"/>
</dbReference>
<dbReference type="Pfam" id="PF02798">
    <property type="entry name" value="GST_N"/>
    <property type="match status" value="1"/>
</dbReference>
<evidence type="ECO:0000259" key="3">
    <source>
        <dbReference type="PROSITE" id="PS50404"/>
    </source>
</evidence>
<dbReference type="CDD" id="cd03177">
    <property type="entry name" value="GST_C_Delta_Epsilon"/>
    <property type="match status" value="1"/>
</dbReference>
<dbReference type="Pfam" id="PF00043">
    <property type="entry name" value="GST_C"/>
    <property type="match status" value="1"/>
</dbReference>
<comment type="subunit">
    <text evidence="1">Homodimer.</text>
</comment>
<dbReference type="FunFam" id="3.40.30.10:FF:000034">
    <property type="entry name" value="glutathione S-transferase 1"/>
    <property type="match status" value="1"/>
</dbReference>
<sequence>MGIDYYYTPGSAPCRTVLMTAKAVGVDLNLKLLDLMKGEHLTPEYIKVNPQHTVPCITDGDLTLTESRAIATYLVSKYGKDDSLYPKDPKKKAIVDQRLFFDMGTLYQRFGDVYYPMIFEGAPHNADKAKRLDDAYTQLDNFLSKSTWAAGDHMTVADLSLVASVTTAEVCGYDISKYPNVAKWLAKCKSSIPSYAETNEEGVLKFKALFDSRKK</sequence>
<evidence type="ECO:0000259" key="4">
    <source>
        <dbReference type="PROSITE" id="PS50405"/>
    </source>
</evidence>
<dbReference type="InterPro" id="IPR036249">
    <property type="entry name" value="Thioredoxin-like_sf"/>
</dbReference>
<dbReference type="SFLD" id="SFLDS00019">
    <property type="entry name" value="Glutathione_Transferase_(cytos"/>
    <property type="match status" value="1"/>
</dbReference>